<protein>
    <submittedName>
        <fullName evidence="1">Glycosyltransferase</fullName>
    </submittedName>
</protein>
<dbReference type="SUPFAM" id="SSF53756">
    <property type="entry name" value="UDP-Glycosyltransferase/glycogen phosphorylase"/>
    <property type="match status" value="1"/>
</dbReference>
<dbReference type="Proteomes" id="UP001597601">
    <property type="component" value="Unassembled WGS sequence"/>
</dbReference>
<evidence type="ECO:0000313" key="1">
    <source>
        <dbReference type="EMBL" id="MFD2864300.1"/>
    </source>
</evidence>
<evidence type="ECO:0000313" key="2">
    <source>
        <dbReference type="Proteomes" id="UP001597601"/>
    </source>
</evidence>
<proteinExistence type="predicted"/>
<dbReference type="RefSeq" id="WP_377124688.1">
    <property type="nucleotide sequence ID" value="NZ_JBHUON010000005.1"/>
</dbReference>
<name>A0ABW5XPR7_9SPHI</name>
<accession>A0ABW5XPR7</accession>
<comment type="caution">
    <text evidence="1">The sequence shown here is derived from an EMBL/GenBank/DDBJ whole genome shotgun (WGS) entry which is preliminary data.</text>
</comment>
<organism evidence="1 2">
    <name type="scientific">Mucilaginibacter antarcticus</name>
    <dbReference type="NCBI Taxonomy" id="1855725"/>
    <lineage>
        <taxon>Bacteria</taxon>
        <taxon>Pseudomonadati</taxon>
        <taxon>Bacteroidota</taxon>
        <taxon>Sphingobacteriia</taxon>
        <taxon>Sphingobacteriales</taxon>
        <taxon>Sphingobacteriaceae</taxon>
        <taxon>Mucilaginibacter</taxon>
    </lineage>
</organism>
<gene>
    <name evidence="1" type="ORF">ACFSYC_06320</name>
</gene>
<keyword evidence="2" id="KW-1185">Reference proteome</keyword>
<sequence>MKPLNLFYAEPDPDRWIKFDRYPRRLIRRILRGKQRPGGVMMVALNLMKGLDKLGIPYRFNDYKYINKHPEEIAGIIGKPQLLFDKEWINPVILGAGIFSHPSDHPNLLTTHPNVKRILVPGDWMADMFKPFYGDMVTAWPTGIDTDKWQPLAGTKSIDFLIYDKVRWEHEQYQDGLVESIKEILNQHKLSHQTIRYGQYTYTDLKKNLSQSKAAIFLCEHETQGLAYQQILATNTPILAWEHGGYWQDPHYYPHKVKFQPVSAVPYWDKRCGLKFKGTLDFEKQLLQFVKLRDGFEPRKYIMENLTLRLCAQKYLDIYQQVQAELNG</sequence>
<dbReference type="EMBL" id="JBHUON010000005">
    <property type="protein sequence ID" value="MFD2864300.1"/>
    <property type="molecule type" value="Genomic_DNA"/>
</dbReference>
<dbReference type="CDD" id="cd01635">
    <property type="entry name" value="Glycosyltransferase_GTB-type"/>
    <property type="match status" value="1"/>
</dbReference>
<reference evidence="2" key="1">
    <citation type="journal article" date="2019" name="Int. J. Syst. Evol. Microbiol.">
        <title>The Global Catalogue of Microorganisms (GCM) 10K type strain sequencing project: providing services to taxonomists for standard genome sequencing and annotation.</title>
        <authorList>
            <consortium name="The Broad Institute Genomics Platform"/>
            <consortium name="The Broad Institute Genome Sequencing Center for Infectious Disease"/>
            <person name="Wu L."/>
            <person name="Ma J."/>
        </authorList>
    </citation>
    <scope>NUCLEOTIDE SEQUENCE [LARGE SCALE GENOMIC DNA]</scope>
    <source>
        <strain evidence="2">KCTC 52232</strain>
    </source>
</reference>